<keyword evidence="3" id="KW-1185">Reference proteome</keyword>
<dbReference type="AlphaFoldDB" id="A0AAN8ESU4"/>
<reference evidence="2 3" key="1">
    <citation type="submission" date="2019-10" db="EMBL/GenBank/DDBJ databases">
        <title>Assembly and Annotation for the nematode Trichostrongylus colubriformis.</title>
        <authorList>
            <person name="Martin J."/>
        </authorList>
    </citation>
    <scope>NUCLEOTIDE SEQUENCE [LARGE SCALE GENOMIC DNA]</scope>
    <source>
        <strain evidence="2">G859</strain>
        <tissue evidence="2">Whole worm</tissue>
    </source>
</reference>
<organism evidence="2 3">
    <name type="scientific">Trichostrongylus colubriformis</name>
    <name type="common">Black scour worm</name>
    <dbReference type="NCBI Taxonomy" id="6319"/>
    <lineage>
        <taxon>Eukaryota</taxon>
        <taxon>Metazoa</taxon>
        <taxon>Ecdysozoa</taxon>
        <taxon>Nematoda</taxon>
        <taxon>Chromadorea</taxon>
        <taxon>Rhabditida</taxon>
        <taxon>Rhabditina</taxon>
        <taxon>Rhabditomorpha</taxon>
        <taxon>Strongyloidea</taxon>
        <taxon>Trichostrongylidae</taxon>
        <taxon>Trichostrongylus</taxon>
    </lineage>
</organism>
<gene>
    <name evidence="2" type="ORF">GCK32_016292</name>
</gene>
<dbReference type="EMBL" id="WIXE01022530">
    <property type="protein sequence ID" value="KAK5967401.1"/>
    <property type="molecule type" value="Genomic_DNA"/>
</dbReference>
<comment type="caution">
    <text evidence="2">The sequence shown here is derived from an EMBL/GenBank/DDBJ whole genome shotgun (WGS) entry which is preliminary data.</text>
</comment>
<evidence type="ECO:0000256" key="1">
    <source>
        <dbReference type="SAM" id="MobiDB-lite"/>
    </source>
</evidence>
<protein>
    <submittedName>
        <fullName evidence="2">Uncharacterized protein</fullName>
    </submittedName>
</protein>
<name>A0AAN8ESU4_TRICO</name>
<feature type="non-terminal residue" evidence="2">
    <location>
        <position position="1"/>
    </location>
</feature>
<sequence length="58" mass="6665">ESSDVSLRGEVASLRDEVATLKEALTAQMQVFTDERKKWERENRSESNQVSIGRDRLI</sequence>
<feature type="region of interest" description="Disordered" evidence="1">
    <location>
        <begin position="38"/>
        <end position="58"/>
    </location>
</feature>
<proteinExistence type="predicted"/>
<evidence type="ECO:0000313" key="2">
    <source>
        <dbReference type="EMBL" id="KAK5967401.1"/>
    </source>
</evidence>
<accession>A0AAN8ESU4</accession>
<dbReference type="Proteomes" id="UP001331761">
    <property type="component" value="Unassembled WGS sequence"/>
</dbReference>
<evidence type="ECO:0000313" key="3">
    <source>
        <dbReference type="Proteomes" id="UP001331761"/>
    </source>
</evidence>